<dbReference type="InterPro" id="IPR006699">
    <property type="entry name" value="GlpP"/>
</dbReference>
<evidence type="ECO:0000313" key="3">
    <source>
        <dbReference type="Proteomes" id="UP000316425"/>
    </source>
</evidence>
<dbReference type="PANTHER" id="PTHR35787">
    <property type="entry name" value="GLYCEROL UPTAKE OPERON ANTITERMINATOR REGULATORY PROTEIN"/>
    <property type="match status" value="1"/>
</dbReference>
<dbReference type="PANTHER" id="PTHR35787:SF1">
    <property type="entry name" value="GLYCEROL UPTAKE OPERON ANTITERMINATOR REGULATORY PROTEIN"/>
    <property type="match status" value="1"/>
</dbReference>
<comment type="function">
    <text evidence="1">Regulates expression of the glpD operon. In the presence of glycerol 3-phosphate (G3P) causes antitermination of transcription of glpD at the inverted repeat of the leader region to enhance its transcription. Binds and stabilizes glpD leader mRNA.</text>
</comment>
<dbReference type="PIRSF" id="PIRSF016897">
    <property type="entry name" value="GlpP"/>
    <property type="match status" value="1"/>
</dbReference>
<dbReference type="RefSeq" id="WP_144088452.1">
    <property type="nucleotide sequence ID" value="NZ_VMHE01000008.1"/>
</dbReference>
<keyword evidence="1" id="KW-0694">RNA-binding</keyword>
<name>A0A556PML2_9BACI</name>
<dbReference type="Pfam" id="PF04309">
    <property type="entry name" value="G3P_antiterm"/>
    <property type="match status" value="1"/>
</dbReference>
<comment type="caution">
    <text evidence="2">The sequence shown here is derived from an EMBL/GenBank/DDBJ whole genome shotgun (WGS) entry which is preliminary data.</text>
</comment>
<dbReference type="AlphaFoldDB" id="A0A556PML2"/>
<protein>
    <recommendedName>
        <fullName evidence="1">Glycerol uptake operon antiterminator regulatory protein</fullName>
    </recommendedName>
</protein>
<dbReference type="SUPFAM" id="SSF110391">
    <property type="entry name" value="GlpP-like"/>
    <property type="match status" value="1"/>
</dbReference>
<sequence length="189" mass="20695">MDNIVDLVQSQIIASVKKEEHLEKAIHSNANIVFLLTGDLMSTKTYLDTLKAHGKDTFIHVDFIDGLANTRSAIDFIADNWKPKGIITTKSHLIKHAKEKGLMTIQRVFLIDGNALNKGIELSQATKPDAIEVLPGLMPNIIDRLTKRTNLPIIAGGLISTQKEIEDGLKAGALAISAGNPKLWILDLQ</sequence>
<evidence type="ECO:0000256" key="1">
    <source>
        <dbReference type="PIRNR" id="PIRNR016897"/>
    </source>
</evidence>
<dbReference type="GO" id="GO:0045893">
    <property type="term" value="P:positive regulation of DNA-templated transcription"/>
    <property type="evidence" value="ECO:0007669"/>
    <property type="project" value="TreeGrafter"/>
</dbReference>
<accession>A0A556PML2</accession>
<keyword evidence="1" id="KW-0805">Transcription regulation</keyword>
<dbReference type="GO" id="GO:0006071">
    <property type="term" value="P:glycerol metabolic process"/>
    <property type="evidence" value="ECO:0007669"/>
    <property type="project" value="UniProtKB-UniRule"/>
</dbReference>
<reference evidence="2 3" key="1">
    <citation type="submission" date="2019-07" db="EMBL/GenBank/DDBJ databases">
        <title>Allobacillus sp. nov. SKP isolated from shrimp paste of Euphausiacea.</title>
        <authorList>
            <person name="Kanchanasin P."/>
            <person name="Tanasupawat S."/>
            <person name="Shi W."/>
            <person name="Wu L."/>
            <person name="Ma J."/>
        </authorList>
    </citation>
    <scope>NUCLEOTIDE SEQUENCE [LARGE SCALE GENOMIC DNA]</scope>
    <source>
        <strain evidence="2 3">SKP4-8</strain>
    </source>
</reference>
<organism evidence="2 3">
    <name type="scientific">Allobacillus salarius</name>
    <dbReference type="NCBI Taxonomy" id="1955272"/>
    <lineage>
        <taxon>Bacteria</taxon>
        <taxon>Bacillati</taxon>
        <taxon>Bacillota</taxon>
        <taxon>Bacilli</taxon>
        <taxon>Bacillales</taxon>
        <taxon>Bacillaceae</taxon>
        <taxon>Allobacillus</taxon>
    </lineage>
</organism>
<keyword evidence="1" id="KW-0804">Transcription</keyword>
<proteinExistence type="predicted"/>
<dbReference type="EMBL" id="VMHE01000008">
    <property type="protein sequence ID" value="TSJ65627.1"/>
    <property type="molecule type" value="Genomic_DNA"/>
</dbReference>
<dbReference type="Gene3D" id="3.20.20.70">
    <property type="entry name" value="Aldolase class I"/>
    <property type="match status" value="1"/>
</dbReference>
<gene>
    <name evidence="2" type="ORF">FPQ13_06130</name>
</gene>
<dbReference type="OrthoDB" id="9799580at2"/>
<dbReference type="GO" id="GO:0003723">
    <property type="term" value="F:RNA binding"/>
    <property type="evidence" value="ECO:0007669"/>
    <property type="project" value="UniProtKB-KW"/>
</dbReference>
<dbReference type="GO" id="GO:0001072">
    <property type="term" value="F:transcription antitermination factor activity, RNA binding"/>
    <property type="evidence" value="ECO:0007669"/>
    <property type="project" value="TreeGrafter"/>
</dbReference>
<dbReference type="InterPro" id="IPR013785">
    <property type="entry name" value="Aldolase_TIM"/>
</dbReference>
<keyword evidence="1" id="KW-0319">Glycerol metabolism</keyword>
<dbReference type="Proteomes" id="UP000316425">
    <property type="component" value="Unassembled WGS sequence"/>
</dbReference>
<evidence type="ECO:0000313" key="2">
    <source>
        <dbReference type="EMBL" id="TSJ65627.1"/>
    </source>
</evidence>
<keyword evidence="3" id="KW-1185">Reference proteome</keyword>